<evidence type="ECO:0000256" key="1">
    <source>
        <dbReference type="RuleBase" id="RU363015"/>
    </source>
</evidence>
<comment type="similarity">
    <text evidence="1">Belongs to the LOG family.</text>
</comment>
<keyword evidence="1" id="KW-0203">Cytokinin biosynthesis</keyword>
<reference evidence="2 3" key="1">
    <citation type="journal article" date="2016" name="Nat. Commun.">
        <title>Thousands of microbial genomes shed light on interconnected biogeochemical processes in an aquifer system.</title>
        <authorList>
            <person name="Anantharaman K."/>
            <person name="Brown C.T."/>
            <person name="Hug L.A."/>
            <person name="Sharon I."/>
            <person name="Castelle C.J."/>
            <person name="Probst A.J."/>
            <person name="Thomas B.C."/>
            <person name="Singh A."/>
            <person name="Wilkins M.J."/>
            <person name="Karaoz U."/>
            <person name="Brodie E.L."/>
            <person name="Williams K.H."/>
            <person name="Hubbard S.S."/>
            <person name="Banfield J.F."/>
        </authorList>
    </citation>
    <scope>NUCLEOTIDE SEQUENCE [LARGE SCALE GENOMIC DNA]</scope>
</reference>
<name>A0A1G2UMT2_9BACT</name>
<dbReference type="InterPro" id="IPR031100">
    <property type="entry name" value="LOG_fam"/>
</dbReference>
<dbReference type="InterPro" id="IPR052341">
    <property type="entry name" value="LOG_family_nucleotidases"/>
</dbReference>
<protein>
    <recommendedName>
        <fullName evidence="1">Cytokinin riboside 5'-monophosphate phosphoribohydrolase</fullName>
        <ecNumber evidence="1">3.2.2.n1</ecNumber>
    </recommendedName>
</protein>
<dbReference type="PANTHER" id="PTHR43393:SF2">
    <property type="entry name" value="CYTOKININ RIBOSIDE 5'-MONOPHOSPHATE PHOSPHORIBOHYDROLASE"/>
    <property type="match status" value="1"/>
</dbReference>
<dbReference type="NCBIfam" id="TIGR00730">
    <property type="entry name" value="Rossman fold protein, TIGR00730 family"/>
    <property type="match status" value="1"/>
</dbReference>
<dbReference type="Gene3D" id="3.40.50.450">
    <property type="match status" value="1"/>
</dbReference>
<organism evidence="2 3">
    <name type="scientific">Candidatus Zambryskibacteria bacterium RIFCSPLOWO2_02_FULL_44_12b</name>
    <dbReference type="NCBI Taxonomy" id="1802772"/>
    <lineage>
        <taxon>Bacteria</taxon>
        <taxon>Candidatus Zambryskiibacteriota</taxon>
    </lineage>
</organism>
<dbReference type="GO" id="GO:0016787">
    <property type="term" value="F:hydrolase activity"/>
    <property type="evidence" value="ECO:0007669"/>
    <property type="project" value="UniProtKB-KW"/>
</dbReference>
<keyword evidence="1" id="KW-0378">Hydrolase</keyword>
<accession>A0A1G2UMT2</accession>
<dbReference type="GO" id="GO:0005829">
    <property type="term" value="C:cytosol"/>
    <property type="evidence" value="ECO:0007669"/>
    <property type="project" value="TreeGrafter"/>
</dbReference>
<dbReference type="SUPFAM" id="SSF102405">
    <property type="entry name" value="MCP/YpsA-like"/>
    <property type="match status" value="1"/>
</dbReference>
<dbReference type="STRING" id="1802772.A3H60_00840"/>
<evidence type="ECO:0000313" key="3">
    <source>
        <dbReference type="Proteomes" id="UP000177202"/>
    </source>
</evidence>
<evidence type="ECO:0000313" key="2">
    <source>
        <dbReference type="EMBL" id="OHB10708.1"/>
    </source>
</evidence>
<dbReference type="AlphaFoldDB" id="A0A1G2UMT2"/>
<dbReference type="Proteomes" id="UP000177202">
    <property type="component" value="Unassembled WGS sequence"/>
</dbReference>
<dbReference type="EC" id="3.2.2.n1" evidence="1"/>
<dbReference type="Pfam" id="PF03641">
    <property type="entry name" value="Lysine_decarbox"/>
    <property type="match status" value="1"/>
</dbReference>
<dbReference type="InterPro" id="IPR005269">
    <property type="entry name" value="LOG"/>
</dbReference>
<dbReference type="GO" id="GO:0009691">
    <property type="term" value="P:cytokinin biosynthetic process"/>
    <property type="evidence" value="ECO:0007669"/>
    <property type="project" value="UniProtKB-UniRule"/>
</dbReference>
<sequence length="239" mass="26960">MKESTKNILTLSREEMHKVAAERVSEISKEFTEGFKFLEDYPKSVTIFGANQFREDNPYYISARALASRLVKELGYSIVSGGGPGIMEAANRGAFEAGGNSLGLLIKLPEAQVVNNYITKLFAAYYFFVRKVCLSFSAEAFIFYPGGFGTLDEFFEILTLIQTRKITHTPLICVGSEYWKALKKFIKKEILSRGAVTEEDLELFYIVDDHDEIIDIIKKVRIRMGIPFGGTDIKTESDK</sequence>
<proteinExistence type="inferred from homology"/>
<dbReference type="EMBL" id="MHWP01000010">
    <property type="protein sequence ID" value="OHB10708.1"/>
    <property type="molecule type" value="Genomic_DNA"/>
</dbReference>
<comment type="caution">
    <text evidence="2">The sequence shown here is derived from an EMBL/GenBank/DDBJ whole genome shotgun (WGS) entry which is preliminary data.</text>
</comment>
<dbReference type="PANTHER" id="PTHR43393">
    <property type="entry name" value="CYTOKININ RIBOSIDE 5'-MONOPHOSPHATE PHOSPHORIBOHYDROLASE"/>
    <property type="match status" value="1"/>
</dbReference>
<gene>
    <name evidence="2" type="ORF">A3H60_00840</name>
</gene>